<gene>
    <name evidence="5" type="ORF">FWILDA_LOCUS17193</name>
</gene>
<dbReference type="InterPro" id="IPR043425">
    <property type="entry name" value="NusG-like"/>
</dbReference>
<keyword evidence="3" id="KW-0804">Transcription</keyword>
<dbReference type="OrthoDB" id="8300383at2759"/>
<evidence type="ECO:0000313" key="6">
    <source>
        <dbReference type="Proteomes" id="UP001153678"/>
    </source>
</evidence>
<dbReference type="InterPro" id="IPR005824">
    <property type="entry name" value="KOW"/>
</dbReference>
<dbReference type="GO" id="GO:0031564">
    <property type="term" value="P:transcription antitermination"/>
    <property type="evidence" value="ECO:0007669"/>
    <property type="project" value="UniProtKB-KW"/>
</dbReference>
<dbReference type="CDD" id="cd06091">
    <property type="entry name" value="KOW_NusG"/>
    <property type="match status" value="1"/>
</dbReference>
<dbReference type="EMBL" id="CAMKVN010012804">
    <property type="protein sequence ID" value="CAI2195668.1"/>
    <property type="molecule type" value="Genomic_DNA"/>
</dbReference>
<keyword evidence="6" id="KW-1185">Reference proteome</keyword>
<evidence type="ECO:0000313" key="5">
    <source>
        <dbReference type="EMBL" id="CAI2195668.1"/>
    </source>
</evidence>
<evidence type="ECO:0000256" key="2">
    <source>
        <dbReference type="ARBA" id="ARBA00023015"/>
    </source>
</evidence>
<dbReference type="InterPro" id="IPR014722">
    <property type="entry name" value="Rib_uL2_dom2"/>
</dbReference>
<dbReference type="PANTHER" id="PTHR30265:SF4">
    <property type="entry name" value="KOW MOTIF FAMILY PROTEIN, EXPRESSED"/>
    <property type="match status" value="1"/>
</dbReference>
<dbReference type="InterPro" id="IPR008991">
    <property type="entry name" value="Translation_prot_SH3-like_sf"/>
</dbReference>
<dbReference type="SMART" id="SM00739">
    <property type="entry name" value="KOW"/>
    <property type="match status" value="1"/>
</dbReference>
<feature type="domain" description="KOW" evidence="4">
    <location>
        <begin position="84"/>
        <end position="111"/>
    </location>
</feature>
<keyword evidence="2" id="KW-0805">Transcription regulation</keyword>
<proteinExistence type="predicted"/>
<name>A0A9W4WYF6_9GLOM</name>
<reference evidence="5" key="1">
    <citation type="submission" date="2022-08" db="EMBL/GenBank/DDBJ databases">
        <authorList>
            <person name="Kallberg Y."/>
            <person name="Tangrot J."/>
            <person name="Rosling A."/>
        </authorList>
    </citation>
    <scope>NUCLEOTIDE SEQUENCE</scope>
    <source>
        <strain evidence="5">Wild A</strain>
    </source>
</reference>
<evidence type="ECO:0000259" key="4">
    <source>
        <dbReference type="SMART" id="SM00739"/>
    </source>
</evidence>
<dbReference type="InterPro" id="IPR005825">
    <property type="entry name" value="Ribosomal_uL24_CS"/>
</dbReference>
<dbReference type="PANTHER" id="PTHR30265">
    <property type="entry name" value="RHO-INTERACTING TRANSCRIPTION TERMINATION FACTOR NUSG"/>
    <property type="match status" value="1"/>
</dbReference>
<dbReference type="GO" id="GO:0003735">
    <property type="term" value="F:structural constituent of ribosome"/>
    <property type="evidence" value="ECO:0007669"/>
    <property type="project" value="InterPro"/>
</dbReference>
<evidence type="ECO:0000256" key="3">
    <source>
        <dbReference type="ARBA" id="ARBA00023163"/>
    </source>
</evidence>
<comment type="caution">
    <text evidence="5">The sequence shown here is derived from an EMBL/GenBank/DDBJ whole genome shotgun (WGS) entry which is preliminary data.</text>
</comment>
<keyword evidence="1" id="KW-0889">Transcription antitermination</keyword>
<dbReference type="GO" id="GO:0005840">
    <property type="term" value="C:ribosome"/>
    <property type="evidence" value="ECO:0007669"/>
    <property type="project" value="InterPro"/>
</dbReference>
<dbReference type="AlphaFoldDB" id="A0A9W4WYF6"/>
<evidence type="ECO:0000256" key="1">
    <source>
        <dbReference type="ARBA" id="ARBA00022814"/>
    </source>
</evidence>
<dbReference type="SUPFAM" id="SSF50104">
    <property type="entry name" value="Translation proteins SH3-like domain"/>
    <property type="match status" value="1"/>
</dbReference>
<sequence>MTKTVSSSGQEAKIIENIESELVKNRLKGQLVRFFYSIPRVVSFLNHQRGSSQLPEFVSPELVENFSLEVGKSKENTKVNHNSNLTIGDLVKIIEGTFANYEGKITSLDERKKRVKIDIEFAGRSTPIDVPIEICQK</sequence>
<protein>
    <submittedName>
        <fullName evidence="5">13109_t:CDS:1</fullName>
    </submittedName>
</protein>
<dbReference type="GO" id="GO:0006412">
    <property type="term" value="P:translation"/>
    <property type="evidence" value="ECO:0007669"/>
    <property type="project" value="InterPro"/>
</dbReference>
<dbReference type="PROSITE" id="PS01108">
    <property type="entry name" value="RIBOSOMAL_L24"/>
    <property type="match status" value="1"/>
</dbReference>
<dbReference type="Gene3D" id="2.30.30.30">
    <property type="match status" value="1"/>
</dbReference>
<dbReference type="Pfam" id="PF00467">
    <property type="entry name" value="KOW"/>
    <property type="match status" value="1"/>
</dbReference>
<accession>A0A9W4WYF6</accession>
<feature type="non-terminal residue" evidence="5">
    <location>
        <position position="1"/>
    </location>
</feature>
<organism evidence="5 6">
    <name type="scientific">Funneliformis geosporum</name>
    <dbReference type="NCBI Taxonomy" id="1117311"/>
    <lineage>
        <taxon>Eukaryota</taxon>
        <taxon>Fungi</taxon>
        <taxon>Fungi incertae sedis</taxon>
        <taxon>Mucoromycota</taxon>
        <taxon>Glomeromycotina</taxon>
        <taxon>Glomeromycetes</taxon>
        <taxon>Glomerales</taxon>
        <taxon>Glomeraceae</taxon>
        <taxon>Funneliformis</taxon>
    </lineage>
</organism>
<dbReference type="Proteomes" id="UP001153678">
    <property type="component" value="Unassembled WGS sequence"/>
</dbReference>